<proteinExistence type="predicted"/>
<dbReference type="RefSeq" id="WP_210680773.1">
    <property type="nucleotide sequence ID" value="NZ_JAGMWN010000001.1"/>
</dbReference>
<dbReference type="EMBL" id="JAGMWN010000001">
    <property type="protein sequence ID" value="MBP5856238.1"/>
    <property type="molecule type" value="Genomic_DNA"/>
</dbReference>
<organism evidence="1 2">
    <name type="scientific">Marivibrio halodurans</name>
    <dbReference type="NCBI Taxonomy" id="2039722"/>
    <lineage>
        <taxon>Bacteria</taxon>
        <taxon>Pseudomonadati</taxon>
        <taxon>Pseudomonadota</taxon>
        <taxon>Alphaproteobacteria</taxon>
        <taxon>Rhodospirillales</taxon>
        <taxon>Rhodospirillaceae</taxon>
        <taxon>Marivibrio</taxon>
    </lineage>
</organism>
<comment type="caution">
    <text evidence="1">The sequence shown here is derived from an EMBL/GenBank/DDBJ whole genome shotgun (WGS) entry which is preliminary data.</text>
</comment>
<protein>
    <submittedName>
        <fullName evidence="1">Uncharacterized protein</fullName>
    </submittedName>
</protein>
<dbReference type="InterPro" id="IPR056093">
    <property type="entry name" value="DUF7676"/>
</dbReference>
<dbReference type="Pfam" id="PF24724">
    <property type="entry name" value="DUF7676"/>
    <property type="match status" value="1"/>
</dbReference>
<name>A0A8J7SH84_9PROT</name>
<sequence>MQAINKVREGLGDGRVREVWHLPTEEAYLETLLRDIFENHWQGIVFGPIIEGGAFEFRCPGPPKSVTLFDGYLTVHFGGTHFHLCIGDNMGAPAHPTPEDLRRRRRTARAEIFRNLDREGCATIWGLRLFNGADEQLITIFFPNPYLTDADGLAETPDRSRLTTWEAIGRSYLGRELDDADRTGKGFKG</sequence>
<reference evidence="1" key="1">
    <citation type="submission" date="2021-04" db="EMBL/GenBank/DDBJ databases">
        <authorList>
            <person name="Zhang D.-C."/>
        </authorList>
    </citation>
    <scope>NUCLEOTIDE SEQUENCE</scope>
    <source>
        <strain evidence="1">CGMCC 1.15697</strain>
    </source>
</reference>
<evidence type="ECO:0000313" key="1">
    <source>
        <dbReference type="EMBL" id="MBP5856238.1"/>
    </source>
</evidence>
<gene>
    <name evidence="1" type="ORF">KAJ83_04400</name>
</gene>
<dbReference type="AlphaFoldDB" id="A0A8J7SH84"/>
<accession>A0A8J7SH84</accession>
<keyword evidence="2" id="KW-1185">Reference proteome</keyword>
<evidence type="ECO:0000313" key="2">
    <source>
        <dbReference type="Proteomes" id="UP000672602"/>
    </source>
</evidence>
<dbReference type="Proteomes" id="UP000672602">
    <property type="component" value="Unassembled WGS sequence"/>
</dbReference>